<keyword evidence="3 4" id="KW-0012">Acyltransferase</keyword>
<keyword evidence="2 4" id="KW-0808">Transferase</keyword>
<dbReference type="Proteomes" id="UP000250369">
    <property type="component" value="Unassembled WGS sequence"/>
</dbReference>
<evidence type="ECO:0000256" key="3">
    <source>
        <dbReference type="ARBA" id="ARBA00023315"/>
    </source>
</evidence>
<reference evidence="5 6" key="1">
    <citation type="journal article" date="2009" name="Int. J. Syst. Evol. Microbiol.">
        <title>Paenibacillus contaminans sp. nov., isolated from a contaminated laboratory plate.</title>
        <authorList>
            <person name="Chou J.H."/>
            <person name="Lee J.H."/>
            <person name="Lin M.C."/>
            <person name="Chang P.S."/>
            <person name="Arun A.B."/>
            <person name="Young C.C."/>
            <person name="Chen W.M."/>
        </authorList>
    </citation>
    <scope>NUCLEOTIDE SEQUENCE [LARGE SCALE GENOMIC DNA]</scope>
    <source>
        <strain evidence="5 6">CKOBP-6</strain>
    </source>
</reference>
<comment type="caution">
    <text evidence="5">The sequence shown here is derived from an EMBL/GenBank/DDBJ whole genome shotgun (WGS) entry which is preliminary data.</text>
</comment>
<dbReference type="PANTHER" id="PTHR11104:SF0">
    <property type="entry name" value="SPBETA PROPHAGE-DERIVED AMINOGLYCOSIDE N(3')-ACETYLTRANSFERASE-LIKE PROTEIN YOKD"/>
    <property type="match status" value="1"/>
</dbReference>
<dbReference type="PANTHER" id="PTHR11104">
    <property type="entry name" value="AMINOGLYCOSIDE N3-ACETYLTRANSFERASE"/>
    <property type="match status" value="1"/>
</dbReference>
<dbReference type="SUPFAM" id="SSF110710">
    <property type="entry name" value="TTHA0583/YokD-like"/>
    <property type="match status" value="1"/>
</dbReference>
<comment type="similarity">
    <text evidence="1 4">Belongs to the antibiotic N-acetyltransferase family.</text>
</comment>
<evidence type="ECO:0000256" key="4">
    <source>
        <dbReference type="RuleBase" id="RU365031"/>
    </source>
</evidence>
<dbReference type="GO" id="GO:0046353">
    <property type="term" value="F:aminoglycoside 3-N-acetyltransferase activity"/>
    <property type="evidence" value="ECO:0007669"/>
    <property type="project" value="UniProtKB-EC"/>
</dbReference>
<dbReference type="AlphaFoldDB" id="A0A329M4M9"/>
<evidence type="ECO:0000313" key="5">
    <source>
        <dbReference type="EMBL" id="RAV14834.1"/>
    </source>
</evidence>
<protein>
    <recommendedName>
        <fullName evidence="4">Aminoglycoside N(3)-acetyltransferase</fullName>
        <ecNumber evidence="4">2.3.1.-</ecNumber>
    </recommendedName>
</protein>
<gene>
    <name evidence="5" type="ORF">DQG23_30855</name>
</gene>
<dbReference type="Pfam" id="PF02522">
    <property type="entry name" value="Antibiotic_NAT"/>
    <property type="match status" value="1"/>
</dbReference>
<evidence type="ECO:0000313" key="6">
    <source>
        <dbReference type="Proteomes" id="UP000250369"/>
    </source>
</evidence>
<evidence type="ECO:0000256" key="2">
    <source>
        <dbReference type="ARBA" id="ARBA00022679"/>
    </source>
</evidence>
<dbReference type="GO" id="GO:0046677">
    <property type="term" value="P:response to antibiotic"/>
    <property type="evidence" value="ECO:0007669"/>
    <property type="project" value="UniProtKB-KW"/>
</dbReference>
<dbReference type="InterPro" id="IPR028345">
    <property type="entry name" value="Antibiotic_NAT-like"/>
</dbReference>
<sequence length="313" mass="34738">MQGFADRLRSDESLLLQTSGYSRESAQLPACAAAAFRRDFMSSESVPSVGKADIVRAFQEVGVVPSDIVLVHSSLKSFGHVIGGPLAVIDAIKEAVTETGTVVFPTLVQRDFANAYRNWDIRNSPSDVGNITETFRLLPDSIRSDQETHSVAAWGKRAAEITSEHSAYGPRMGVFGDYCFSYSSPWQKMYLHKARIVFIGIDTLYNTFKHFAEYALVEHYCGTIRDPGMKCAAMSKLARHNVPGVWPFHDTVKTQAMLDKLGLVTYTKCGNSLFTSIKADEYVDNVLAAFKENPEAWFDDAFLAWLKHDVTAV</sequence>
<name>A0A329M4M9_9BACL</name>
<keyword evidence="4" id="KW-0046">Antibiotic resistance</keyword>
<organism evidence="5 6">
    <name type="scientific">Paenibacillus contaminans</name>
    <dbReference type="NCBI Taxonomy" id="450362"/>
    <lineage>
        <taxon>Bacteria</taxon>
        <taxon>Bacillati</taxon>
        <taxon>Bacillota</taxon>
        <taxon>Bacilli</taxon>
        <taxon>Bacillales</taxon>
        <taxon>Paenibacillaceae</taxon>
        <taxon>Paenibacillus</taxon>
    </lineage>
</organism>
<dbReference type="EC" id="2.3.1.-" evidence="4"/>
<comment type="catalytic activity">
    <reaction evidence="4">
        <text>a 2-deoxystreptamine antibiotic + acetyl-CoA = an N(3)-acetyl-2-deoxystreptamine antibiotic + CoA + H(+)</text>
        <dbReference type="Rhea" id="RHEA:12665"/>
        <dbReference type="ChEBI" id="CHEBI:15378"/>
        <dbReference type="ChEBI" id="CHEBI:57287"/>
        <dbReference type="ChEBI" id="CHEBI:57288"/>
        <dbReference type="ChEBI" id="CHEBI:57921"/>
        <dbReference type="ChEBI" id="CHEBI:77452"/>
        <dbReference type="EC" id="2.3.1.81"/>
    </reaction>
</comment>
<dbReference type="InterPro" id="IPR003679">
    <property type="entry name" value="Amioglycoside_AcTrfase"/>
</dbReference>
<proteinExistence type="inferred from homology"/>
<keyword evidence="6" id="KW-1185">Reference proteome</keyword>
<dbReference type="EMBL" id="QMFB01000025">
    <property type="protein sequence ID" value="RAV14834.1"/>
    <property type="molecule type" value="Genomic_DNA"/>
</dbReference>
<accession>A0A329M4M9</accession>
<evidence type="ECO:0000256" key="1">
    <source>
        <dbReference type="ARBA" id="ARBA00006383"/>
    </source>
</evidence>